<dbReference type="Proteomes" id="UP000540506">
    <property type="component" value="Unassembled WGS sequence"/>
</dbReference>
<comment type="caution">
    <text evidence="1">The sequence shown here is derived from an EMBL/GenBank/DDBJ whole genome shotgun (WGS) entry which is preliminary data.</text>
</comment>
<reference evidence="1 2" key="1">
    <citation type="submission" date="2020-08" db="EMBL/GenBank/DDBJ databases">
        <title>Sequencing the genomes of 1000 actinobacteria strains.</title>
        <authorList>
            <person name="Klenk H.-P."/>
        </authorList>
    </citation>
    <scope>NUCLEOTIDE SEQUENCE [LARGE SCALE GENOMIC DNA]</scope>
    <source>
        <strain evidence="1 2">DSM 41654</strain>
    </source>
</reference>
<dbReference type="AlphaFoldDB" id="A0A7W7R3P2"/>
<gene>
    <name evidence="1" type="ORF">FHR34_003752</name>
</gene>
<accession>A0A7W7R3P2</accession>
<evidence type="ECO:0000313" key="2">
    <source>
        <dbReference type="Proteomes" id="UP000540506"/>
    </source>
</evidence>
<evidence type="ECO:0008006" key="3">
    <source>
        <dbReference type="Google" id="ProtNLM"/>
    </source>
</evidence>
<evidence type="ECO:0000313" key="1">
    <source>
        <dbReference type="EMBL" id="MBB4924759.1"/>
    </source>
</evidence>
<sequence length="101" mass="10855">MLRSGQVDRATDALATSIDHAVPRDQAVRSGRLATARLAGKNLDGALDAANRGLTLLEGSVQSVRAVDRLKKFDGYLKPHYTEPAVGQFRERLKALPAMAA</sequence>
<proteinExistence type="predicted"/>
<name>A0A7W7R3P2_KITKI</name>
<organism evidence="1 2">
    <name type="scientific">Kitasatospora kifunensis</name>
    <name type="common">Streptomyces kifunensis</name>
    <dbReference type="NCBI Taxonomy" id="58351"/>
    <lineage>
        <taxon>Bacteria</taxon>
        <taxon>Bacillati</taxon>
        <taxon>Actinomycetota</taxon>
        <taxon>Actinomycetes</taxon>
        <taxon>Kitasatosporales</taxon>
        <taxon>Streptomycetaceae</taxon>
        <taxon>Kitasatospora</taxon>
    </lineage>
</organism>
<protein>
    <recommendedName>
        <fullName evidence="3">Transcriptional regulator</fullName>
    </recommendedName>
</protein>
<keyword evidence="2" id="KW-1185">Reference proteome</keyword>
<dbReference type="EMBL" id="JACHJV010000001">
    <property type="protein sequence ID" value="MBB4924759.1"/>
    <property type="molecule type" value="Genomic_DNA"/>
</dbReference>